<feature type="transmembrane region" description="Helical" evidence="6">
    <location>
        <begin position="104"/>
        <end position="128"/>
    </location>
</feature>
<protein>
    <submittedName>
        <fullName evidence="9">Diguanylate cyclase</fullName>
    </submittedName>
</protein>
<comment type="caution">
    <text evidence="9">The sequence shown here is derived from an EMBL/GenBank/DDBJ whole genome shotgun (WGS) entry which is preliminary data.</text>
</comment>
<sequence length="667" mass="75943">MDISSLIDMIVSISNNILILLSIVFLYTLSNYELYKHKRIKQVVTGIVVGFLTLFLMTNPMVFEEGIVFDTRTILIPISGVFFGPITTIIASIIAIAYRVNLGGVGMMVGISTIVISAVIGILWRYIFRRHKFKNKYLEYYILGFTSNALVFLLMFFLPDSLNVIRQVFPIYLILFPVVTMLTGVVIKQQQFRIQASNLEKAQMLLLQSSIDASHNVEIYVVDSAYNYLTFNIFHKNQIKAYFNVEIDVGFNVLSLLKDDNRRTRIKTSIDSALKGEIIHDVIYTTLPGNKIIEERFTPLRRGHDILGVTVFIRDITEQRLHEDSIMRLSYYDGLTGLPNRRYFQEKLVEVNDNQYCPVSIITCDINGLKLFNDALGHKMGDLVLVKVAEILTRHLLPNGTVSRIGGDEFIFILPNTDYDTALKMMEKVDNEFDKHLFNGLKLSVSYGIATKLEGDHIDDVLKQSEVQMHKSKLFEKASHRSEFIKSILNTLREKNPREKDHSTRVATICTEIGKFLGMKKHDLNLLEAIASLHDIGKIAIDEAILNKPGKLTPKEWEAIKKHPEIGYRIISTAPEYAEIAEDILSHHEHFNGQGYPRGLSGEDIPIRARIVSIADAYDAMVSRRTYKEPMTHEQAILEIKRCSGTQFDPNLVNIFVDLIENGVLYL</sequence>
<feature type="transmembrane region" description="Helical" evidence="6">
    <location>
        <begin position="7"/>
        <end position="30"/>
    </location>
</feature>
<dbReference type="Gene3D" id="1.10.3210.10">
    <property type="entry name" value="Hypothetical protein af1432"/>
    <property type="match status" value="1"/>
</dbReference>
<dbReference type="InterPro" id="IPR037522">
    <property type="entry name" value="HD_GYP_dom"/>
</dbReference>
<dbReference type="GO" id="GO:0000155">
    <property type="term" value="F:phosphorelay sensor kinase activity"/>
    <property type="evidence" value="ECO:0007669"/>
    <property type="project" value="InterPro"/>
</dbReference>
<comment type="subcellular location">
    <subcellularLocation>
        <location evidence="1">Cell membrane</location>
        <topology evidence="1">Multi-pass membrane protein</topology>
    </subcellularLocation>
</comment>
<dbReference type="PANTHER" id="PTHR43155">
    <property type="entry name" value="CYCLIC DI-GMP PHOSPHODIESTERASE PA4108-RELATED"/>
    <property type="match status" value="1"/>
</dbReference>
<dbReference type="RefSeq" id="WP_143215663.1">
    <property type="nucleotide sequence ID" value="NZ_VKID01000001.1"/>
</dbReference>
<evidence type="ECO:0000259" key="8">
    <source>
        <dbReference type="PROSITE" id="PS51832"/>
    </source>
</evidence>
<dbReference type="GO" id="GO:0071555">
    <property type="term" value="P:cell wall organization"/>
    <property type="evidence" value="ECO:0007669"/>
    <property type="project" value="InterPro"/>
</dbReference>
<dbReference type="InterPro" id="IPR043128">
    <property type="entry name" value="Rev_trsase/Diguanyl_cyclase"/>
</dbReference>
<accession>A0A553II45</accession>
<evidence type="ECO:0000256" key="2">
    <source>
        <dbReference type="ARBA" id="ARBA00022475"/>
    </source>
</evidence>
<dbReference type="InterPro" id="IPR000160">
    <property type="entry name" value="GGDEF_dom"/>
</dbReference>
<dbReference type="InterPro" id="IPR029787">
    <property type="entry name" value="Nucleotide_cyclase"/>
</dbReference>
<keyword evidence="4 6" id="KW-1133">Transmembrane helix</keyword>
<feature type="transmembrane region" description="Helical" evidence="6">
    <location>
        <begin position="74"/>
        <end position="98"/>
    </location>
</feature>
<dbReference type="SUPFAM" id="SSF55073">
    <property type="entry name" value="Nucleotide cyclase"/>
    <property type="match status" value="1"/>
</dbReference>
<evidence type="ECO:0000313" key="9">
    <source>
        <dbReference type="EMBL" id="TRX99880.1"/>
    </source>
</evidence>
<dbReference type="EMBL" id="VKID01000001">
    <property type="protein sequence ID" value="TRX99880.1"/>
    <property type="molecule type" value="Genomic_DNA"/>
</dbReference>
<evidence type="ECO:0000313" key="10">
    <source>
        <dbReference type="Proteomes" id="UP000315938"/>
    </source>
</evidence>
<feature type="transmembrane region" description="Helical" evidence="6">
    <location>
        <begin position="164"/>
        <end position="187"/>
    </location>
</feature>
<dbReference type="AlphaFoldDB" id="A0A553II45"/>
<evidence type="ECO:0000259" key="7">
    <source>
        <dbReference type="PROSITE" id="PS50887"/>
    </source>
</evidence>
<dbReference type="PANTHER" id="PTHR43155:SF2">
    <property type="entry name" value="CYCLIC DI-GMP PHOSPHODIESTERASE PA4108"/>
    <property type="match status" value="1"/>
</dbReference>
<keyword evidence="3 6" id="KW-0812">Transmembrane</keyword>
<dbReference type="InterPro" id="IPR003607">
    <property type="entry name" value="HD/PDEase_dom"/>
</dbReference>
<dbReference type="InterPro" id="IPR011620">
    <property type="entry name" value="Sig_transdc_His_kinase_LytS_TM"/>
</dbReference>
<dbReference type="Gene3D" id="3.30.450.20">
    <property type="entry name" value="PAS domain"/>
    <property type="match status" value="1"/>
</dbReference>
<name>A0A553II45_ACHLA</name>
<organism evidence="9 10">
    <name type="scientific">Acholeplasma laidlawii</name>
    <dbReference type="NCBI Taxonomy" id="2148"/>
    <lineage>
        <taxon>Bacteria</taxon>
        <taxon>Bacillati</taxon>
        <taxon>Mycoplasmatota</taxon>
        <taxon>Mollicutes</taxon>
        <taxon>Acholeplasmatales</taxon>
        <taxon>Acholeplasmataceae</taxon>
        <taxon>Acholeplasma</taxon>
    </lineage>
</organism>
<dbReference type="Pfam" id="PF00990">
    <property type="entry name" value="GGDEF"/>
    <property type="match status" value="1"/>
</dbReference>
<dbReference type="GO" id="GO:0005886">
    <property type="term" value="C:plasma membrane"/>
    <property type="evidence" value="ECO:0007669"/>
    <property type="project" value="UniProtKB-SubCell"/>
</dbReference>
<feature type="transmembrane region" description="Helical" evidence="6">
    <location>
        <begin position="140"/>
        <end position="158"/>
    </location>
</feature>
<reference evidence="9 10" key="1">
    <citation type="submission" date="2019-07" db="EMBL/GenBank/DDBJ databases">
        <title>Genome sequence of Acholeplasma laidlawii strain with increased resistance to erythromycin.</title>
        <authorList>
            <person name="Medvedeva E.S."/>
            <person name="Baranova N.B."/>
            <person name="Siniagina M.N."/>
            <person name="Mouzykantov A."/>
            <person name="Chernova O.A."/>
            <person name="Chernov V.M."/>
        </authorList>
    </citation>
    <scope>NUCLEOTIDE SEQUENCE [LARGE SCALE GENOMIC DNA]</scope>
    <source>
        <strain evidence="9 10">PG8REry</strain>
    </source>
</reference>
<feature type="domain" description="GGDEF" evidence="7">
    <location>
        <begin position="357"/>
        <end position="487"/>
    </location>
</feature>
<dbReference type="Pfam" id="PF13487">
    <property type="entry name" value="HD_5"/>
    <property type="match status" value="1"/>
</dbReference>
<dbReference type="Gene3D" id="3.30.70.270">
    <property type="match status" value="1"/>
</dbReference>
<dbReference type="CDD" id="cd01949">
    <property type="entry name" value="GGDEF"/>
    <property type="match status" value="1"/>
</dbReference>
<dbReference type="Proteomes" id="UP000315938">
    <property type="component" value="Unassembled WGS sequence"/>
</dbReference>
<evidence type="ECO:0000256" key="6">
    <source>
        <dbReference type="SAM" id="Phobius"/>
    </source>
</evidence>
<dbReference type="NCBIfam" id="TIGR00254">
    <property type="entry name" value="GGDEF"/>
    <property type="match status" value="1"/>
</dbReference>
<dbReference type="PROSITE" id="PS51832">
    <property type="entry name" value="HD_GYP"/>
    <property type="match status" value="1"/>
</dbReference>
<dbReference type="SUPFAM" id="SSF109604">
    <property type="entry name" value="HD-domain/PDEase-like"/>
    <property type="match status" value="1"/>
</dbReference>
<keyword evidence="5 6" id="KW-0472">Membrane</keyword>
<gene>
    <name evidence="9" type="ORF">FNV44_02235</name>
</gene>
<evidence type="ECO:0000256" key="5">
    <source>
        <dbReference type="ARBA" id="ARBA00023136"/>
    </source>
</evidence>
<dbReference type="SMART" id="SM00267">
    <property type="entry name" value="GGDEF"/>
    <property type="match status" value="1"/>
</dbReference>
<dbReference type="SMART" id="SM00471">
    <property type="entry name" value="HDc"/>
    <property type="match status" value="1"/>
</dbReference>
<dbReference type="Pfam" id="PF07694">
    <property type="entry name" value="5TM-5TMR_LYT"/>
    <property type="match status" value="1"/>
</dbReference>
<evidence type="ECO:0000256" key="4">
    <source>
        <dbReference type="ARBA" id="ARBA00022989"/>
    </source>
</evidence>
<dbReference type="PROSITE" id="PS50887">
    <property type="entry name" value="GGDEF"/>
    <property type="match status" value="1"/>
</dbReference>
<feature type="transmembrane region" description="Helical" evidence="6">
    <location>
        <begin position="42"/>
        <end position="62"/>
    </location>
</feature>
<evidence type="ECO:0000256" key="3">
    <source>
        <dbReference type="ARBA" id="ARBA00022692"/>
    </source>
</evidence>
<keyword evidence="2" id="KW-1003">Cell membrane</keyword>
<feature type="domain" description="HD-GYP" evidence="8">
    <location>
        <begin position="477"/>
        <end position="667"/>
    </location>
</feature>
<evidence type="ECO:0000256" key="1">
    <source>
        <dbReference type="ARBA" id="ARBA00004651"/>
    </source>
</evidence>
<dbReference type="CDD" id="cd00077">
    <property type="entry name" value="HDc"/>
    <property type="match status" value="1"/>
</dbReference>
<proteinExistence type="predicted"/>